<organism evidence="2 3">
    <name type="scientific">Anaeramoeba ignava</name>
    <name type="common">Anaerobic marine amoeba</name>
    <dbReference type="NCBI Taxonomy" id="1746090"/>
    <lineage>
        <taxon>Eukaryota</taxon>
        <taxon>Metamonada</taxon>
        <taxon>Anaeramoebidae</taxon>
        <taxon>Anaeramoeba</taxon>
    </lineage>
</organism>
<protein>
    <submittedName>
        <fullName evidence="2">Uncharacterized protein</fullName>
    </submittedName>
</protein>
<feature type="compositionally biased region" description="Basic and acidic residues" evidence="1">
    <location>
        <begin position="243"/>
        <end position="279"/>
    </location>
</feature>
<comment type="caution">
    <text evidence="2">The sequence shown here is derived from an EMBL/GenBank/DDBJ whole genome shotgun (WGS) entry which is preliminary data.</text>
</comment>
<proteinExistence type="predicted"/>
<dbReference type="AlphaFoldDB" id="A0A9Q0R6R2"/>
<evidence type="ECO:0000256" key="1">
    <source>
        <dbReference type="SAM" id="MobiDB-lite"/>
    </source>
</evidence>
<name>A0A9Q0R6R2_ANAIG</name>
<feature type="compositionally biased region" description="Basic and acidic residues" evidence="1">
    <location>
        <begin position="84"/>
        <end position="93"/>
    </location>
</feature>
<reference evidence="2" key="1">
    <citation type="submission" date="2022-10" db="EMBL/GenBank/DDBJ databases">
        <title>Novel sulphate-reducing endosymbionts in the free-living metamonad Anaeramoeba.</title>
        <authorList>
            <person name="Jerlstrom-Hultqvist J."/>
            <person name="Cepicka I."/>
            <person name="Gallot-Lavallee L."/>
            <person name="Salas-Leiva D."/>
            <person name="Curtis B.A."/>
            <person name="Zahonova K."/>
            <person name="Pipaliya S."/>
            <person name="Dacks J."/>
            <person name="Roger A.J."/>
        </authorList>
    </citation>
    <scope>NUCLEOTIDE SEQUENCE</scope>
    <source>
        <strain evidence="2">BMAN</strain>
    </source>
</reference>
<feature type="compositionally biased region" description="Polar residues" evidence="1">
    <location>
        <begin position="320"/>
        <end position="329"/>
    </location>
</feature>
<feature type="region of interest" description="Disordered" evidence="1">
    <location>
        <begin position="84"/>
        <end position="104"/>
    </location>
</feature>
<feature type="compositionally biased region" description="Basic and acidic residues" evidence="1">
    <location>
        <begin position="186"/>
        <end position="209"/>
    </location>
</feature>
<feature type="compositionally biased region" description="Polar residues" evidence="1">
    <location>
        <begin position="210"/>
        <end position="222"/>
    </location>
</feature>
<feature type="compositionally biased region" description="Basic and acidic residues" evidence="1">
    <location>
        <begin position="134"/>
        <end position="155"/>
    </location>
</feature>
<accession>A0A9Q0R6R2</accession>
<dbReference type="Proteomes" id="UP001149090">
    <property type="component" value="Unassembled WGS sequence"/>
</dbReference>
<evidence type="ECO:0000313" key="2">
    <source>
        <dbReference type="EMBL" id="KAJ5069264.1"/>
    </source>
</evidence>
<feature type="compositionally biased region" description="Polar residues" evidence="1">
    <location>
        <begin position="122"/>
        <end position="131"/>
    </location>
</feature>
<feature type="compositionally biased region" description="Low complexity" evidence="1">
    <location>
        <begin position="336"/>
        <end position="348"/>
    </location>
</feature>
<feature type="compositionally biased region" description="Basic and acidic residues" evidence="1">
    <location>
        <begin position="400"/>
        <end position="429"/>
    </location>
</feature>
<sequence length="459" mass="52628">MQSLTFEDFTEIDFIDISSSDIEIEKDIEDNENENQIKEKMFSDDSDNEIYHFQIVKKTPKFQSVHDKIFLKKWMKDITSFKKDGGDEKELHSKSTSISLETPDIDSGTDIDVLGEIENVKTGKTQHSTTELAELQKQKSQTESKRNEAERKQKAEALFNGIDVPKSGKKKTKTVEKVHLSGNGDKPQEIQKEDQEPKVKDSVQAKKQDQGINIESTTSGLETDTVESDEVMDVLGEIQARPIENKNKEQIEERKKKEQQQRELDEQRKRDERKKKTEALFDEVDSNKKGKKNKKDKKNKKGKNKNKNPDQPLVMPMNPPQNAKQNDNPNIDDDTSVSSLDSDSLNSNDDIDVLGEINAKPSDKPKKPSPQELQKQRELEEQKKRDERKKKTQALFDDIDSNKAKVTTQEKKPQKNQNKDIEKTKDNLKQDSPPVNRNDEKKDLTKLNLGFSDSSDSDK</sequence>
<feature type="compositionally biased region" description="Basic residues" evidence="1">
    <location>
        <begin position="289"/>
        <end position="306"/>
    </location>
</feature>
<keyword evidence="3" id="KW-1185">Reference proteome</keyword>
<dbReference type="EMBL" id="JAPDFW010000106">
    <property type="protein sequence ID" value="KAJ5069264.1"/>
    <property type="molecule type" value="Genomic_DNA"/>
</dbReference>
<evidence type="ECO:0000313" key="3">
    <source>
        <dbReference type="Proteomes" id="UP001149090"/>
    </source>
</evidence>
<gene>
    <name evidence="2" type="ORF">M0811_11749</name>
</gene>
<feature type="compositionally biased region" description="Basic and acidic residues" evidence="1">
    <location>
        <begin position="374"/>
        <end position="385"/>
    </location>
</feature>
<feature type="region of interest" description="Disordered" evidence="1">
    <location>
        <begin position="122"/>
        <end position="459"/>
    </location>
</feature>